<dbReference type="GO" id="GO:0005737">
    <property type="term" value="C:cytoplasm"/>
    <property type="evidence" value="ECO:0007669"/>
    <property type="project" value="TreeGrafter"/>
</dbReference>
<evidence type="ECO:0000313" key="2">
    <source>
        <dbReference type="EMBL" id="KAK2988744.1"/>
    </source>
</evidence>
<protein>
    <recommendedName>
        <fullName evidence="4">J domain-containing protein required for chloroplast accumulation response 1</fullName>
    </recommendedName>
</protein>
<gene>
    <name evidence="2" type="ORF">RJ640_021009</name>
</gene>
<sequence length="819" mass="90946">MDRFARRENVLLGYSPQSSFDNPGSSRDSDVDFNDVFGGPPRRSSAHEVRCNFGGGAADSRDAVVLSRGSPWTGLSEKPVFGEESANRRRYPSYDFYDDIFKGDDSYSSPRRSERDPTCSTPGSRVLSPARPLPPRTDPFGTSLPSQFSLPGKLPKEMDYTVFGSSNRSPYKYKDGTSNGLSCPYPPNSLLSRFSSQAIEEQDDLRNDATTSFRTNSLSHEFSRRRSDELQYMAKDDETDVGGILKEEPKSAEAPSNSSQFHFSIYKWAGIGVPMLMPLRGGNRSKLKEKGKIERCSSSSERIRSDRIASEPWTASVHDPESIFLNNDASGNEESFVIKGEKQELASTHKGTESCPIVEDQVLKKADSATLESVQCAMGNVLGNTSVRDHSEKSKPFSFPKTGLPVEGKKKIFTATQEARKPELKMRSLIHMEIEGQDNEDITRKTILKENVVVVTKESHLNEGASDNVKKHDGKGINSNRGEVDKDSAQGAPKSSRANTARGRVKGTVKEFVKIFNQEPSPKPKFSVDTRSRSSRWKVKDTYGTDHEARVNSSGIKKEERLPDVNKMPDTTFVVDNKLDQSGKQDSPMKTTIHKNWDDSFSQKDTSPFPESLLDTLGETDDFFQENFVIEELSHGEYEHPQTGEDNEAIQVLDAKIRQWSNDKKGNVRSLLSTLQYVLWPESGWKPVPLMDIIEGSGVKRAYQRALLCLHPDKLQQKGASSNQKYIAEKVFDILQGHGYSPFPGGFSFSAILNYTGFSLFLPEAAVLGSSRSWSLVEGLGTGWDAPGNRIHVLPQVEMAVIQKRDVDGGVSSLSCKAF</sequence>
<evidence type="ECO:0000313" key="3">
    <source>
        <dbReference type="Proteomes" id="UP001187471"/>
    </source>
</evidence>
<keyword evidence="3" id="KW-1185">Reference proteome</keyword>
<dbReference type="Gene3D" id="1.10.287.110">
    <property type="entry name" value="DnaJ domain"/>
    <property type="match status" value="1"/>
</dbReference>
<dbReference type="GO" id="GO:0072583">
    <property type="term" value="P:clathrin-dependent endocytosis"/>
    <property type="evidence" value="ECO:0007669"/>
    <property type="project" value="TreeGrafter"/>
</dbReference>
<feature type="compositionally biased region" description="Basic and acidic residues" evidence="1">
    <location>
        <begin position="105"/>
        <end position="117"/>
    </location>
</feature>
<feature type="region of interest" description="Disordered" evidence="1">
    <location>
        <begin position="1"/>
        <end position="49"/>
    </location>
</feature>
<evidence type="ECO:0000256" key="1">
    <source>
        <dbReference type="SAM" id="MobiDB-lite"/>
    </source>
</evidence>
<dbReference type="GO" id="GO:0031982">
    <property type="term" value="C:vesicle"/>
    <property type="evidence" value="ECO:0007669"/>
    <property type="project" value="TreeGrafter"/>
</dbReference>
<dbReference type="InterPro" id="IPR036869">
    <property type="entry name" value="J_dom_sf"/>
</dbReference>
<dbReference type="PANTHER" id="PTHR23172">
    <property type="entry name" value="AUXILIN/CYCLIN G-ASSOCIATED KINASE-RELATED"/>
    <property type="match status" value="1"/>
</dbReference>
<organism evidence="2 3">
    <name type="scientific">Escallonia rubra</name>
    <dbReference type="NCBI Taxonomy" id="112253"/>
    <lineage>
        <taxon>Eukaryota</taxon>
        <taxon>Viridiplantae</taxon>
        <taxon>Streptophyta</taxon>
        <taxon>Embryophyta</taxon>
        <taxon>Tracheophyta</taxon>
        <taxon>Spermatophyta</taxon>
        <taxon>Magnoliopsida</taxon>
        <taxon>eudicotyledons</taxon>
        <taxon>Gunneridae</taxon>
        <taxon>Pentapetalae</taxon>
        <taxon>asterids</taxon>
        <taxon>campanulids</taxon>
        <taxon>Escalloniales</taxon>
        <taxon>Escalloniaceae</taxon>
        <taxon>Escallonia</taxon>
    </lineage>
</organism>
<dbReference type="GO" id="GO:0030276">
    <property type="term" value="F:clathrin binding"/>
    <property type="evidence" value="ECO:0007669"/>
    <property type="project" value="TreeGrafter"/>
</dbReference>
<dbReference type="PANTHER" id="PTHR23172:SF64">
    <property type="entry name" value="J DOMAIN-CONTAINING PROTEIN REQUIRED FOR CHLOROPLAST ACCUMULATION RESPONSE 1"/>
    <property type="match status" value="1"/>
</dbReference>
<dbReference type="AlphaFoldDB" id="A0AA88RFT4"/>
<dbReference type="GO" id="GO:0072318">
    <property type="term" value="P:clathrin coat disassembly"/>
    <property type="evidence" value="ECO:0007669"/>
    <property type="project" value="TreeGrafter"/>
</dbReference>
<feature type="region of interest" description="Disordered" evidence="1">
    <location>
        <begin position="463"/>
        <end position="504"/>
    </location>
</feature>
<reference evidence="2" key="1">
    <citation type="submission" date="2022-12" db="EMBL/GenBank/DDBJ databases">
        <title>Draft genome assemblies for two species of Escallonia (Escalloniales).</title>
        <authorList>
            <person name="Chanderbali A."/>
            <person name="Dervinis C."/>
            <person name="Anghel I."/>
            <person name="Soltis D."/>
            <person name="Soltis P."/>
            <person name="Zapata F."/>
        </authorList>
    </citation>
    <scope>NUCLEOTIDE SEQUENCE</scope>
    <source>
        <strain evidence="2">UCBG92.1500</strain>
        <tissue evidence="2">Leaf</tissue>
    </source>
</reference>
<dbReference type="FunFam" id="1.10.287.110:FF:000043">
    <property type="entry name" value="J-domain protein required for chloroplast accumulation response 1"/>
    <property type="match status" value="1"/>
</dbReference>
<evidence type="ECO:0008006" key="4">
    <source>
        <dbReference type="Google" id="ProtNLM"/>
    </source>
</evidence>
<name>A0AA88RFT4_9ASTE</name>
<dbReference type="SUPFAM" id="SSF46565">
    <property type="entry name" value="Chaperone J-domain"/>
    <property type="match status" value="1"/>
</dbReference>
<feature type="compositionally biased region" description="Polar residues" evidence="1">
    <location>
        <begin position="15"/>
        <end position="26"/>
    </location>
</feature>
<dbReference type="Proteomes" id="UP001187471">
    <property type="component" value="Unassembled WGS sequence"/>
</dbReference>
<dbReference type="EMBL" id="JAVXUO010000829">
    <property type="protein sequence ID" value="KAK2988744.1"/>
    <property type="molecule type" value="Genomic_DNA"/>
</dbReference>
<proteinExistence type="predicted"/>
<feature type="region of interest" description="Disordered" evidence="1">
    <location>
        <begin position="105"/>
        <end position="151"/>
    </location>
</feature>
<comment type="caution">
    <text evidence="2">The sequence shown here is derived from an EMBL/GenBank/DDBJ whole genome shotgun (WGS) entry which is preliminary data.</text>
</comment>
<accession>A0AA88RFT4</accession>